<dbReference type="AlphaFoldDB" id="A0A7H0LIZ6"/>
<organism evidence="1 2">
    <name type="scientific">Sphingomonas alpina</name>
    <dbReference type="NCBI Taxonomy" id="653931"/>
    <lineage>
        <taxon>Bacteria</taxon>
        <taxon>Pseudomonadati</taxon>
        <taxon>Pseudomonadota</taxon>
        <taxon>Alphaproteobacteria</taxon>
        <taxon>Sphingomonadales</taxon>
        <taxon>Sphingomonadaceae</taxon>
        <taxon>Sphingomonas</taxon>
    </lineage>
</organism>
<dbReference type="EMBL" id="CP061038">
    <property type="protein sequence ID" value="QNQ09649.1"/>
    <property type="molecule type" value="Genomic_DNA"/>
</dbReference>
<protein>
    <submittedName>
        <fullName evidence="1">PD-(D/E)XK motif protein</fullName>
    </submittedName>
</protein>
<evidence type="ECO:0000313" key="1">
    <source>
        <dbReference type="EMBL" id="QNQ09649.1"/>
    </source>
</evidence>
<sequence length="337" mass="37322">MTPERLLDAWRSLGEEPAQAAGIQRVRVDTEAAADIFACVFWPGGRPGLLIEGDGAHRPADDRIPTCRGVRTVHEIVAAPRERTVLRVMLEDDRLLDIFAVLSADLVEAAIAPGTVAAALRRCIDRLCMWQGLFERVPAEGMSEERQRGMLGELLILETLFLEHLDPIVAVTSWVGPDPAHQDFIHGGTAIEVKTSLAKRHARIVIANEKQLDERPHRTLVLAHLRLDESASLGEALPTVVDRLRHALAGDPVASRMFDDRLMLGGYLDVHVPLYLPNRWRVSSVRFYRVHGDFPRLTENNLPPGVGDIQYSIIADDLGAFEISQEETAVLLEAENG</sequence>
<dbReference type="Pfam" id="PF14390">
    <property type="entry name" value="DUF4420"/>
    <property type="match status" value="1"/>
</dbReference>
<keyword evidence="2" id="KW-1185">Reference proteome</keyword>
<evidence type="ECO:0000313" key="2">
    <source>
        <dbReference type="Proteomes" id="UP000516148"/>
    </source>
</evidence>
<dbReference type="Proteomes" id="UP000516148">
    <property type="component" value="Chromosome"/>
</dbReference>
<proteinExistence type="predicted"/>
<gene>
    <name evidence="1" type="ORF">H3Z74_24015</name>
</gene>
<dbReference type="KEGG" id="spap:H3Z74_24015"/>
<reference evidence="1 2" key="1">
    <citation type="submission" date="2020-09" db="EMBL/GenBank/DDBJ databases">
        <title>Sphingomonas sp., a new species isolated from pork steak.</title>
        <authorList>
            <person name="Heidler von Heilborn D."/>
        </authorList>
    </citation>
    <scope>NUCLEOTIDE SEQUENCE [LARGE SCALE GENOMIC DNA]</scope>
    <source>
        <strain evidence="2">S8-3T</strain>
    </source>
</reference>
<dbReference type="InterPro" id="IPR025534">
    <property type="entry name" value="DUF4420"/>
</dbReference>
<dbReference type="RefSeq" id="WP_187761960.1">
    <property type="nucleotide sequence ID" value="NZ_CP061038.1"/>
</dbReference>
<name>A0A7H0LIZ6_9SPHN</name>
<accession>A0A7H0LIZ6</accession>